<dbReference type="NCBIfam" id="TIGR01536">
    <property type="entry name" value="asn_synth_AEB"/>
    <property type="match status" value="1"/>
</dbReference>
<dbReference type="AlphaFoldDB" id="A0A1M6CJM5"/>
<evidence type="ECO:0000256" key="7">
    <source>
        <dbReference type="ARBA" id="ARBA00048741"/>
    </source>
</evidence>
<evidence type="ECO:0000256" key="8">
    <source>
        <dbReference type="PIRSR" id="PIRSR001589-1"/>
    </source>
</evidence>
<dbReference type="PANTHER" id="PTHR43284">
    <property type="entry name" value="ASPARAGINE SYNTHETASE (GLUTAMINE-HYDROLYZING)"/>
    <property type="match status" value="1"/>
</dbReference>
<dbReference type="Gene3D" id="3.60.20.10">
    <property type="entry name" value="Glutamine Phosphoribosylpyrophosphate, subunit 1, domain 1"/>
    <property type="match status" value="1"/>
</dbReference>
<dbReference type="PIRSF" id="PIRSF001589">
    <property type="entry name" value="Asn_synthetase_glu-h"/>
    <property type="match status" value="1"/>
</dbReference>
<reference evidence="12 13" key="1">
    <citation type="submission" date="2016-11" db="EMBL/GenBank/DDBJ databases">
        <authorList>
            <person name="Jaros S."/>
            <person name="Januszkiewicz K."/>
            <person name="Wedrychowicz H."/>
        </authorList>
    </citation>
    <scope>NUCLEOTIDE SEQUENCE [LARGE SCALE GENOMIC DNA]</scope>
    <source>
        <strain evidence="12 13">DSM 22807</strain>
    </source>
</reference>
<dbReference type="GO" id="GO:0004066">
    <property type="term" value="F:asparagine synthase (glutamine-hydrolyzing) activity"/>
    <property type="evidence" value="ECO:0007669"/>
    <property type="project" value="UniProtKB-EC"/>
</dbReference>
<keyword evidence="8" id="KW-0061">Asparagine biosynthesis</keyword>
<comment type="pathway">
    <text evidence="1">Amino-acid biosynthesis; L-asparagine biosynthesis; L-asparagine from L-aspartate (L-Gln route): step 1/1.</text>
</comment>
<name>A0A1M6CJM5_9FLAO</name>
<feature type="active site" description="For GATase activity" evidence="8">
    <location>
        <position position="2"/>
    </location>
</feature>
<dbReference type="Pfam" id="PF00733">
    <property type="entry name" value="Asn_synthase"/>
    <property type="match status" value="1"/>
</dbReference>
<evidence type="ECO:0000313" key="12">
    <source>
        <dbReference type="EMBL" id="SHI61179.1"/>
    </source>
</evidence>
<feature type="site" description="Important for beta-aspartyl-AMP intermediate formation" evidence="10">
    <location>
        <position position="374"/>
    </location>
</feature>
<protein>
    <recommendedName>
        <fullName evidence="3">asparagine synthase (glutamine-hydrolyzing)</fullName>
        <ecNumber evidence="3">6.3.5.4</ecNumber>
    </recommendedName>
</protein>
<evidence type="ECO:0000256" key="2">
    <source>
        <dbReference type="ARBA" id="ARBA00005752"/>
    </source>
</evidence>
<dbReference type="EC" id="6.3.5.4" evidence="3"/>
<dbReference type="GO" id="GO:0006529">
    <property type="term" value="P:asparagine biosynthetic process"/>
    <property type="evidence" value="ECO:0007669"/>
    <property type="project" value="UniProtKB-KW"/>
</dbReference>
<dbReference type="Pfam" id="PF13537">
    <property type="entry name" value="GATase_7"/>
    <property type="match status" value="1"/>
</dbReference>
<evidence type="ECO:0000259" key="11">
    <source>
        <dbReference type="PROSITE" id="PS51278"/>
    </source>
</evidence>
<keyword evidence="13" id="KW-1185">Reference proteome</keyword>
<dbReference type="GO" id="GO:0005829">
    <property type="term" value="C:cytosol"/>
    <property type="evidence" value="ECO:0007669"/>
    <property type="project" value="TreeGrafter"/>
</dbReference>
<feature type="domain" description="Glutamine amidotransferase type-2" evidence="11">
    <location>
        <begin position="2"/>
        <end position="220"/>
    </location>
</feature>
<proteinExistence type="inferred from homology"/>
<dbReference type="PANTHER" id="PTHR43284:SF1">
    <property type="entry name" value="ASPARAGINE SYNTHETASE"/>
    <property type="match status" value="1"/>
</dbReference>
<dbReference type="InterPro" id="IPR017932">
    <property type="entry name" value="GATase_2_dom"/>
</dbReference>
<dbReference type="CDD" id="cd01991">
    <property type="entry name" value="Asn_synthase_B_C"/>
    <property type="match status" value="1"/>
</dbReference>
<feature type="binding site" evidence="9">
    <location>
        <position position="104"/>
    </location>
    <ligand>
        <name>L-glutamine</name>
        <dbReference type="ChEBI" id="CHEBI:58359"/>
    </ligand>
</feature>
<dbReference type="RefSeq" id="WP_072781065.1">
    <property type="nucleotide sequence ID" value="NZ_FQZH01000001.1"/>
</dbReference>
<dbReference type="EMBL" id="FQZH01000001">
    <property type="protein sequence ID" value="SHI61179.1"/>
    <property type="molecule type" value="Genomic_DNA"/>
</dbReference>
<gene>
    <name evidence="12" type="ORF">SAMN05444337_0394</name>
</gene>
<dbReference type="PROSITE" id="PS51278">
    <property type="entry name" value="GATASE_TYPE_2"/>
    <property type="match status" value="1"/>
</dbReference>
<keyword evidence="5 9" id="KW-0067">ATP-binding</keyword>
<evidence type="ECO:0000256" key="9">
    <source>
        <dbReference type="PIRSR" id="PIRSR001589-2"/>
    </source>
</evidence>
<dbReference type="InterPro" id="IPR051786">
    <property type="entry name" value="ASN_synthetase/amidase"/>
</dbReference>
<accession>A0A1M6CJM5</accession>
<evidence type="ECO:0000256" key="3">
    <source>
        <dbReference type="ARBA" id="ARBA00012737"/>
    </source>
</evidence>
<dbReference type="CDD" id="cd00712">
    <property type="entry name" value="AsnB"/>
    <property type="match status" value="1"/>
</dbReference>
<dbReference type="InterPro" id="IPR006426">
    <property type="entry name" value="Asn_synth_AEB"/>
</dbReference>
<dbReference type="Proteomes" id="UP000184232">
    <property type="component" value="Unassembled WGS sequence"/>
</dbReference>
<comment type="catalytic activity">
    <reaction evidence="7">
        <text>L-aspartate + L-glutamine + ATP + H2O = L-asparagine + L-glutamate + AMP + diphosphate + H(+)</text>
        <dbReference type="Rhea" id="RHEA:12228"/>
        <dbReference type="ChEBI" id="CHEBI:15377"/>
        <dbReference type="ChEBI" id="CHEBI:15378"/>
        <dbReference type="ChEBI" id="CHEBI:29985"/>
        <dbReference type="ChEBI" id="CHEBI:29991"/>
        <dbReference type="ChEBI" id="CHEBI:30616"/>
        <dbReference type="ChEBI" id="CHEBI:33019"/>
        <dbReference type="ChEBI" id="CHEBI:58048"/>
        <dbReference type="ChEBI" id="CHEBI:58359"/>
        <dbReference type="ChEBI" id="CHEBI:456215"/>
        <dbReference type="EC" id="6.3.5.4"/>
    </reaction>
</comment>
<evidence type="ECO:0000256" key="6">
    <source>
        <dbReference type="ARBA" id="ARBA00022962"/>
    </source>
</evidence>
<dbReference type="OrthoDB" id="9763290at2"/>
<evidence type="ECO:0000313" key="13">
    <source>
        <dbReference type="Proteomes" id="UP000184232"/>
    </source>
</evidence>
<dbReference type="SUPFAM" id="SSF56235">
    <property type="entry name" value="N-terminal nucleophile aminohydrolases (Ntn hydrolases)"/>
    <property type="match status" value="1"/>
</dbReference>
<dbReference type="GO" id="GO:0005524">
    <property type="term" value="F:ATP binding"/>
    <property type="evidence" value="ECO:0007669"/>
    <property type="project" value="UniProtKB-KW"/>
</dbReference>
<comment type="similarity">
    <text evidence="2">Belongs to the asparagine synthetase family.</text>
</comment>
<dbReference type="Gene3D" id="3.40.50.620">
    <property type="entry name" value="HUPs"/>
    <property type="match status" value="1"/>
</dbReference>
<keyword evidence="8" id="KW-0028">Amino-acid biosynthesis</keyword>
<evidence type="ECO:0000256" key="5">
    <source>
        <dbReference type="ARBA" id="ARBA00022840"/>
    </source>
</evidence>
<evidence type="ECO:0000256" key="10">
    <source>
        <dbReference type="PIRSR" id="PIRSR001589-3"/>
    </source>
</evidence>
<keyword evidence="6 8" id="KW-0315">Glutamine amidotransferase</keyword>
<dbReference type="InterPro" id="IPR033738">
    <property type="entry name" value="AsnB_N"/>
</dbReference>
<evidence type="ECO:0000256" key="1">
    <source>
        <dbReference type="ARBA" id="ARBA00005187"/>
    </source>
</evidence>
<keyword evidence="4 9" id="KW-0547">Nucleotide-binding</keyword>
<dbReference type="InterPro" id="IPR001962">
    <property type="entry name" value="Asn_synthase"/>
</dbReference>
<feature type="binding site" evidence="9">
    <location>
        <position position="300"/>
    </location>
    <ligand>
        <name>ATP</name>
        <dbReference type="ChEBI" id="CHEBI:30616"/>
    </ligand>
</feature>
<dbReference type="SUPFAM" id="SSF52402">
    <property type="entry name" value="Adenine nucleotide alpha hydrolases-like"/>
    <property type="match status" value="1"/>
</dbReference>
<dbReference type="STRING" id="683124.SAMN05444337_0394"/>
<evidence type="ECO:0000256" key="4">
    <source>
        <dbReference type="ARBA" id="ARBA00022741"/>
    </source>
</evidence>
<organism evidence="12 13">
    <name type="scientific">Flavobacterium haoranii</name>
    <dbReference type="NCBI Taxonomy" id="683124"/>
    <lineage>
        <taxon>Bacteria</taxon>
        <taxon>Pseudomonadati</taxon>
        <taxon>Bacteroidota</taxon>
        <taxon>Flavobacteriia</taxon>
        <taxon>Flavobacteriales</taxon>
        <taxon>Flavobacteriaceae</taxon>
        <taxon>Flavobacterium</taxon>
    </lineage>
</organism>
<dbReference type="InterPro" id="IPR029055">
    <property type="entry name" value="Ntn_hydrolases_N"/>
</dbReference>
<sequence>MCGITGFIDFSMNIGYNKKMVIKDMNNTLDHRGPDDKGYEIFEEDKFTIALGQARLSIIDLTSAGHQPMRYKNLTIVFNGEIYNYRELKSELLELGHEFHTDSDTEVILHCYEQWREKAVNKFIGMFAIVIYDSATNKVCVFRDRAGVKPFYYYYSDQVFIFASELKAFHKHPKFQKEIDKDSIYLFFKNVHHGYIPAPKSIFKNTFKLPPGHFLEIDLLKASVNIEKYWDVTDFYKLPKLNLSYEDAKCQTKKLLLSACEYRMIADVPVGVFLSGGYDSTLVTSLLQTNRSEKLKTFTIGFNEGNNEAPFAKETAKYLGTDHTEYICTTKEAQEIIPTLPFFYDEPFADSSAIPTILVSQLASKSVSVVLSADAGDEVFSGYESYKFLERNLNKINNLPKWLKPIIGDVGSCFISGIPETLDHGKMKHKISSFINAIRSFDKTAQSKIVFDNMYSLPGSFLEKIFIDKNFIVRENLDVNSFKEPLEVAMAIDYKSYLQNDILTKVDRATMSVSIEGREPLVDHRIIEFAAQLPLEYKWDGKTSKKILKDIVHDYIPKEMMNRPKTGFSLPIYSWLRGDLSYLIDEYLSPKALEQSGLFNVPWVSEQVNLFKLNKLHYQPFIWKLLMFQMWYNKWMK</sequence>
<dbReference type="InterPro" id="IPR014729">
    <property type="entry name" value="Rossmann-like_a/b/a_fold"/>
</dbReference>